<dbReference type="InterPro" id="IPR050611">
    <property type="entry name" value="ABCF"/>
</dbReference>
<proteinExistence type="predicted"/>
<feature type="domain" description="AAA+ ATPase" evidence="4">
    <location>
        <begin position="328"/>
        <end position="484"/>
    </location>
</feature>
<dbReference type="SMART" id="SM00382">
    <property type="entry name" value="AAA"/>
    <property type="match status" value="2"/>
</dbReference>
<dbReference type="Gene3D" id="3.40.50.300">
    <property type="entry name" value="P-loop containing nucleotide triphosphate hydrolases"/>
    <property type="match status" value="2"/>
</dbReference>
<dbReference type="PANTHER" id="PTHR19211:SF6">
    <property type="entry name" value="BLL7188 PROTEIN"/>
    <property type="match status" value="1"/>
</dbReference>
<dbReference type="PANTHER" id="PTHR19211">
    <property type="entry name" value="ATP-BINDING TRANSPORT PROTEIN-RELATED"/>
    <property type="match status" value="1"/>
</dbReference>
<evidence type="ECO:0000256" key="1">
    <source>
        <dbReference type="ARBA" id="ARBA00022737"/>
    </source>
</evidence>
<gene>
    <name evidence="5" type="ORF">PTD2_01341</name>
</gene>
<accession>A4C3N9</accession>
<dbReference type="InterPro" id="IPR027417">
    <property type="entry name" value="P-loop_NTPase"/>
</dbReference>
<evidence type="ECO:0000256" key="2">
    <source>
        <dbReference type="ARBA" id="ARBA00022741"/>
    </source>
</evidence>
<evidence type="ECO:0000313" key="6">
    <source>
        <dbReference type="Proteomes" id="UP000006201"/>
    </source>
</evidence>
<protein>
    <submittedName>
        <fullName evidence="5">Putative ATP-binding component of ABC transporter</fullName>
    </submittedName>
</protein>
<dbReference type="InterPro" id="IPR003593">
    <property type="entry name" value="AAA+_ATPase"/>
</dbReference>
<organism evidence="5 6">
    <name type="scientific">Pseudoalteromonas tunicata D2</name>
    <dbReference type="NCBI Taxonomy" id="87626"/>
    <lineage>
        <taxon>Bacteria</taxon>
        <taxon>Pseudomonadati</taxon>
        <taxon>Pseudomonadota</taxon>
        <taxon>Gammaproteobacteria</taxon>
        <taxon>Alteromonadales</taxon>
        <taxon>Pseudoalteromonadaceae</taxon>
        <taxon>Pseudoalteromonas</taxon>
    </lineage>
</organism>
<dbReference type="eggNOG" id="COG0488">
    <property type="taxonomic scope" value="Bacteria"/>
</dbReference>
<sequence>MIGQNGVGKSLLAQLLIGELKPTSGDVSVPQSVGYFAQSHVLAHSKQTIAQFLAVDSVLYALEQVAKGQIEQHWFDTIGECWQIHNELTVLMRKLRLPTDLNLPVARLSGGQQATLTLWRLFNEPHELLILDEPSNHLDHEGKIWLLEQMQHFKGAILLISHDRLLLENIEHIYELDSIGLHHYAGNYSSYVTQKHAEQQAVERQLMQVKREQQRVVCTVQQNQEKAQQRAQQGRKLSRQGSQPKILQDFKKGRASAQLARAVSIAHERKTDLQQRISQLQQRQADSVTQQVYLQTVSQTSGLKTQLRANQCVLPFGQSSPLTFQVLTGQKWHVTGTNGAGKSTLFKVIQGQLQVQSGSLVCNAPVFCLDQHASIFKTTQSVIDELNRYCPHISHSDGRTLLAGIGLRGDTVKQHIETLSGGQKMKLAMLIVSHQQSQPMLLLDEPDNHLDLTSKAQLAQALNMYQGTFLLISHDEHFAAKAGTMQVINL</sequence>
<dbReference type="EMBL" id="AAOH01000001">
    <property type="protein sequence ID" value="EAR30171.1"/>
    <property type="molecule type" value="Genomic_DNA"/>
</dbReference>
<dbReference type="SUPFAM" id="SSF52540">
    <property type="entry name" value="P-loop containing nucleoside triphosphate hydrolases"/>
    <property type="match status" value="2"/>
</dbReference>
<keyword evidence="1" id="KW-0677">Repeat</keyword>
<name>A4C3N9_9GAMM</name>
<dbReference type="GO" id="GO:0005524">
    <property type="term" value="F:ATP binding"/>
    <property type="evidence" value="ECO:0007669"/>
    <property type="project" value="UniProtKB-KW"/>
</dbReference>
<dbReference type="GO" id="GO:0016887">
    <property type="term" value="F:ATP hydrolysis activity"/>
    <property type="evidence" value="ECO:0007669"/>
    <property type="project" value="InterPro"/>
</dbReference>
<dbReference type="Pfam" id="PF00005">
    <property type="entry name" value="ABC_tran"/>
    <property type="match status" value="2"/>
</dbReference>
<evidence type="ECO:0000313" key="5">
    <source>
        <dbReference type="EMBL" id="EAR30171.1"/>
    </source>
</evidence>
<feature type="domain" description="AAA+ ATPase" evidence="4">
    <location>
        <begin position="1"/>
        <end position="177"/>
    </location>
</feature>
<dbReference type="HOGENOM" id="CLU_000604_36_0_6"/>
<keyword evidence="3 5" id="KW-0067">ATP-binding</keyword>
<dbReference type="AlphaFoldDB" id="A4C3N9"/>
<keyword evidence="6" id="KW-1185">Reference proteome</keyword>
<keyword evidence="2" id="KW-0547">Nucleotide-binding</keyword>
<dbReference type="STRING" id="87626.PTD2_01341"/>
<dbReference type="InterPro" id="IPR003439">
    <property type="entry name" value="ABC_transporter-like_ATP-bd"/>
</dbReference>
<dbReference type="Proteomes" id="UP000006201">
    <property type="component" value="Unassembled WGS sequence"/>
</dbReference>
<reference evidence="5 6" key="1">
    <citation type="submission" date="2006-02" db="EMBL/GenBank/DDBJ databases">
        <authorList>
            <person name="Moran M.A."/>
            <person name="Kjelleberg S."/>
            <person name="Egan S."/>
            <person name="Saunders N."/>
            <person name="Thomas T."/>
            <person name="Ferriera S."/>
            <person name="Johnson J."/>
            <person name="Kravitz S."/>
            <person name="Halpern A."/>
            <person name="Remington K."/>
            <person name="Beeson K."/>
            <person name="Tran B."/>
            <person name="Rogers Y.-H."/>
            <person name="Friedman R."/>
            <person name="Venter J.C."/>
        </authorList>
    </citation>
    <scope>NUCLEOTIDE SEQUENCE [LARGE SCALE GENOMIC DNA]</scope>
    <source>
        <strain evidence="5 6">D2</strain>
    </source>
</reference>
<evidence type="ECO:0000256" key="3">
    <source>
        <dbReference type="ARBA" id="ARBA00022840"/>
    </source>
</evidence>
<evidence type="ECO:0000259" key="4">
    <source>
        <dbReference type="SMART" id="SM00382"/>
    </source>
</evidence>
<comment type="caution">
    <text evidence="5">The sequence shown here is derived from an EMBL/GenBank/DDBJ whole genome shotgun (WGS) entry which is preliminary data.</text>
</comment>